<comment type="caution">
    <text evidence="1">The sequence shown here is derived from an EMBL/GenBank/DDBJ whole genome shotgun (WGS) entry which is preliminary data.</text>
</comment>
<accession>A0AAD9UH09</accession>
<keyword evidence="2" id="KW-1185">Reference proteome</keyword>
<dbReference type="Proteomes" id="UP001209878">
    <property type="component" value="Unassembled WGS sequence"/>
</dbReference>
<gene>
    <name evidence="1" type="ORF">NP493_113g01029</name>
</gene>
<evidence type="ECO:0000313" key="1">
    <source>
        <dbReference type="EMBL" id="KAK2189203.1"/>
    </source>
</evidence>
<sequence>MMVVSFSCGESSIECRTVGNINTVYLMWSRKAPNYIMETQEFCNKSSAITSILCEIIICGVTQLLRWN</sequence>
<organism evidence="1 2">
    <name type="scientific">Ridgeia piscesae</name>
    <name type="common">Tubeworm</name>
    <dbReference type="NCBI Taxonomy" id="27915"/>
    <lineage>
        <taxon>Eukaryota</taxon>
        <taxon>Metazoa</taxon>
        <taxon>Spiralia</taxon>
        <taxon>Lophotrochozoa</taxon>
        <taxon>Annelida</taxon>
        <taxon>Polychaeta</taxon>
        <taxon>Sedentaria</taxon>
        <taxon>Canalipalpata</taxon>
        <taxon>Sabellida</taxon>
        <taxon>Siboglinidae</taxon>
        <taxon>Ridgeia</taxon>
    </lineage>
</organism>
<name>A0AAD9UH09_RIDPI</name>
<dbReference type="AlphaFoldDB" id="A0AAD9UH09"/>
<dbReference type="EMBL" id="JAODUO010000112">
    <property type="protein sequence ID" value="KAK2189203.1"/>
    <property type="molecule type" value="Genomic_DNA"/>
</dbReference>
<evidence type="ECO:0000313" key="2">
    <source>
        <dbReference type="Proteomes" id="UP001209878"/>
    </source>
</evidence>
<reference evidence="1" key="1">
    <citation type="journal article" date="2023" name="Mol. Biol. Evol.">
        <title>Third-Generation Sequencing Reveals the Adaptive Role of the Epigenome in Three Deep-Sea Polychaetes.</title>
        <authorList>
            <person name="Perez M."/>
            <person name="Aroh O."/>
            <person name="Sun Y."/>
            <person name="Lan Y."/>
            <person name="Juniper S.K."/>
            <person name="Young C.R."/>
            <person name="Angers B."/>
            <person name="Qian P.Y."/>
        </authorList>
    </citation>
    <scope>NUCLEOTIDE SEQUENCE</scope>
    <source>
        <strain evidence="1">R07B-5</strain>
    </source>
</reference>
<proteinExistence type="predicted"/>
<protein>
    <submittedName>
        <fullName evidence="1">Uncharacterized protein</fullName>
    </submittedName>
</protein>